<evidence type="ECO:0000313" key="2">
    <source>
        <dbReference type="Proteomes" id="UP001600888"/>
    </source>
</evidence>
<gene>
    <name evidence="1" type="ORF">FJTKL_09186</name>
</gene>
<accession>A0ABR4EP52</accession>
<protein>
    <submittedName>
        <fullName evidence="1">Uncharacterized protein</fullName>
    </submittedName>
</protein>
<dbReference type="EMBL" id="JBAWTH010000038">
    <property type="protein sequence ID" value="KAL2284219.1"/>
    <property type="molecule type" value="Genomic_DNA"/>
</dbReference>
<organism evidence="1 2">
    <name type="scientific">Diaporthe vaccinii</name>
    <dbReference type="NCBI Taxonomy" id="105482"/>
    <lineage>
        <taxon>Eukaryota</taxon>
        <taxon>Fungi</taxon>
        <taxon>Dikarya</taxon>
        <taxon>Ascomycota</taxon>
        <taxon>Pezizomycotina</taxon>
        <taxon>Sordariomycetes</taxon>
        <taxon>Sordariomycetidae</taxon>
        <taxon>Diaporthales</taxon>
        <taxon>Diaporthaceae</taxon>
        <taxon>Diaporthe</taxon>
        <taxon>Diaporthe eres species complex</taxon>
    </lineage>
</organism>
<name>A0ABR4EP52_9PEZI</name>
<sequence>MSSCPLSSPRMLFLAISWGVWPSSASSSILVTSVLILFSASYASVKIVAGNISDERRGEDEVPRPRRGGPATILLGRLELPGGGSSLILAAPVRVRPQPAPQRRVGHVRVREVVGVHLGLQLRGIRVDEQARVRGPREAPHDVRRRPAVPLRRLGDDAPARLGAGQVGRDGVEALLRPGGGGGGVFLGDSCLHILDAVAQSLCVSRHEDDVASLCGQLPACLEACPLGAARNQDCLVKSIVRLAALLGFLFREVRDILFPRQETRSTASCSFPRCSGESVAE</sequence>
<evidence type="ECO:0000313" key="1">
    <source>
        <dbReference type="EMBL" id="KAL2284219.1"/>
    </source>
</evidence>
<comment type="caution">
    <text evidence="1">The sequence shown here is derived from an EMBL/GenBank/DDBJ whole genome shotgun (WGS) entry which is preliminary data.</text>
</comment>
<keyword evidence="2" id="KW-1185">Reference proteome</keyword>
<proteinExistence type="predicted"/>
<reference evidence="1 2" key="1">
    <citation type="submission" date="2024-03" db="EMBL/GenBank/DDBJ databases">
        <title>A high-quality draft genome sequence of Diaporthe vaccinii, a causative agent of upright dieback and viscid rot disease in cranberry plants.</title>
        <authorList>
            <person name="Sarrasin M."/>
            <person name="Lang B.F."/>
            <person name="Burger G."/>
        </authorList>
    </citation>
    <scope>NUCLEOTIDE SEQUENCE [LARGE SCALE GENOMIC DNA]</scope>
    <source>
        <strain evidence="1 2">IS7</strain>
    </source>
</reference>
<dbReference type="Proteomes" id="UP001600888">
    <property type="component" value="Unassembled WGS sequence"/>
</dbReference>